<dbReference type="Proteomes" id="UP000603865">
    <property type="component" value="Unassembled WGS sequence"/>
</dbReference>
<reference evidence="1" key="1">
    <citation type="journal article" date="2014" name="Int. J. Syst. Evol. Microbiol.">
        <title>Complete genome sequence of Corynebacterium casei LMG S-19264T (=DSM 44701T), isolated from a smear-ripened cheese.</title>
        <authorList>
            <consortium name="US DOE Joint Genome Institute (JGI-PGF)"/>
            <person name="Walter F."/>
            <person name="Albersmeier A."/>
            <person name="Kalinowski J."/>
            <person name="Ruckert C."/>
        </authorList>
    </citation>
    <scope>NUCLEOTIDE SEQUENCE</scope>
    <source>
        <strain evidence="1">JCM 31311</strain>
    </source>
</reference>
<organism evidence="1 2">
    <name type="scientific">Deinococcus ruber</name>
    <dbReference type="NCBI Taxonomy" id="1848197"/>
    <lineage>
        <taxon>Bacteria</taxon>
        <taxon>Thermotogati</taxon>
        <taxon>Deinococcota</taxon>
        <taxon>Deinococci</taxon>
        <taxon>Deinococcales</taxon>
        <taxon>Deinococcaceae</taxon>
        <taxon>Deinococcus</taxon>
    </lineage>
</organism>
<accession>A0A918FE39</accession>
<reference evidence="1" key="2">
    <citation type="submission" date="2020-09" db="EMBL/GenBank/DDBJ databases">
        <authorList>
            <person name="Sun Q."/>
            <person name="Ohkuma M."/>
        </authorList>
    </citation>
    <scope>NUCLEOTIDE SEQUENCE</scope>
    <source>
        <strain evidence="1">JCM 31311</strain>
    </source>
</reference>
<evidence type="ECO:0000313" key="2">
    <source>
        <dbReference type="Proteomes" id="UP000603865"/>
    </source>
</evidence>
<sequence>MTPELEQAVAGLYEAFSVYRMPEEVEMSPYRTPESEIGAMKTKPLRDLSAHDLTPFAFHALTTVGNSELLKYALPRLLELVAADELAVNPEIVVGKLAYGQWRAWPATEQGAIRRYLMAWWRASLGQGVQEMGFGIDTVLTAIAQVEPDLTLYLEAWELSVVSASTDQLASFVVDLWRGERGAFQPNPFLSKDSSEWRQIERWLVRPEVLRCLEDGQLLALKRGLDAESYDLYDTAIETVRVLLPQVST</sequence>
<gene>
    <name evidence="1" type="ORF">GCM10008957_43430</name>
</gene>
<dbReference type="EMBL" id="BMQL01000041">
    <property type="protein sequence ID" value="GGR27431.1"/>
    <property type="molecule type" value="Genomic_DNA"/>
</dbReference>
<keyword evidence="2" id="KW-1185">Reference proteome</keyword>
<name>A0A918FE39_9DEIO</name>
<evidence type="ECO:0000313" key="1">
    <source>
        <dbReference type="EMBL" id="GGR27431.1"/>
    </source>
</evidence>
<comment type="caution">
    <text evidence="1">The sequence shown here is derived from an EMBL/GenBank/DDBJ whole genome shotgun (WGS) entry which is preliminary data.</text>
</comment>
<protein>
    <submittedName>
        <fullName evidence="1">Uncharacterized protein</fullName>
    </submittedName>
</protein>
<dbReference type="AlphaFoldDB" id="A0A918FE39"/>
<dbReference type="RefSeq" id="WP_189092615.1">
    <property type="nucleotide sequence ID" value="NZ_BMQL01000041.1"/>
</dbReference>
<proteinExistence type="predicted"/>